<accession>A0A1A9F383</accession>
<dbReference type="AlphaFoldDB" id="A0A1A9F383"/>
<proteinExistence type="predicted"/>
<dbReference type="NCBIfam" id="TIGR03177">
    <property type="entry name" value="pilus_cpaB"/>
    <property type="match status" value="1"/>
</dbReference>
<gene>
    <name evidence="2" type="ORF">A8C75_20080</name>
</gene>
<evidence type="ECO:0000313" key="2">
    <source>
        <dbReference type="EMBL" id="ANG64542.1"/>
    </source>
</evidence>
<protein>
    <submittedName>
        <fullName evidence="2">Flp pilus assembly protein CpaB</fullName>
    </submittedName>
</protein>
<reference evidence="2 3" key="2">
    <citation type="journal article" date="2018" name="Int. J. Syst. Evol. Microbiol.">
        <title>Marinobacterium aestuarii sp. nov., a benzene-degrading marine bacterium isolated from estuary sediment.</title>
        <authorList>
            <person name="Bae S.S."/>
            <person name="Jung J."/>
            <person name="Chung D."/>
            <person name="Baek K."/>
        </authorList>
    </citation>
    <scope>NUCLEOTIDE SEQUENCE [LARGE SCALE GENOMIC DNA]</scope>
    <source>
        <strain evidence="2 3">ST58-10</strain>
    </source>
</reference>
<dbReference type="Pfam" id="PF16976">
    <property type="entry name" value="RcpC"/>
    <property type="match status" value="1"/>
</dbReference>
<evidence type="ECO:0000259" key="1">
    <source>
        <dbReference type="Pfam" id="PF16976"/>
    </source>
</evidence>
<organism evidence="2 3">
    <name type="scientific">Marinobacterium aestuarii</name>
    <dbReference type="NCBI Taxonomy" id="1821621"/>
    <lineage>
        <taxon>Bacteria</taxon>
        <taxon>Pseudomonadati</taxon>
        <taxon>Pseudomonadota</taxon>
        <taxon>Gammaproteobacteria</taxon>
        <taxon>Oceanospirillales</taxon>
        <taxon>Oceanospirillaceae</taxon>
        <taxon>Marinobacterium</taxon>
    </lineage>
</organism>
<dbReference type="InterPro" id="IPR017592">
    <property type="entry name" value="Pilus_assmbl_Flp-typ_CpaB"/>
</dbReference>
<dbReference type="Proteomes" id="UP000078070">
    <property type="component" value="Chromosome"/>
</dbReference>
<dbReference type="EMBL" id="CP015839">
    <property type="protein sequence ID" value="ANG64542.1"/>
    <property type="molecule type" value="Genomic_DNA"/>
</dbReference>
<dbReference type="InterPro" id="IPR031571">
    <property type="entry name" value="RcpC_dom"/>
</dbReference>
<dbReference type="STRING" id="1821621.A8C75_20080"/>
<name>A0A1A9F383_9GAMM</name>
<reference evidence="3" key="1">
    <citation type="submission" date="2016-05" db="EMBL/GenBank/DDBJ databases">
        <authorList>
            <person name="Baek K."/>
            <person name="Yang S.-J."/>
        </authorList>
    </citation>
    <scope>NUCLEOTIDE SEQUENCE [LARGE SCALE GENOMIC DNA]</scope>
    <source>
        <strain evidence="3">ST58-10</strain>
    </source>
</reference>
<feature type="domain" description="Flp pilus assembly protein RcpC/CpaB" evidence="1">
    <location>
        <begin position="104"/>
        <end position="212"/>
    </location>
</feature>
<sequence>MKMIALTLIGLALVVAVYGLSLGNADPVTVRAAEPEPAQTVWTFRTSMVPGTALAPEHLQQARVMQRNAADVQDAEPYMGRILARTVMGGSRLQEVLLETERPMLDALPPGYRALAIKVDEVTAVGGHLSTGDRVDVLLYIKASKELGPDTSARRLLSNVLVLAYGEELIGVSDATEQKRQDRSRSVVLAVPDAQTTALMLAENAGVLRLAVVGMQDKLIDATSDPSRSFSTPLRTLTSKPSASTLPIAKPVVKRPAAPSVEVYLGEERKLVRTGY</sequence>
<keyword evidence="3" id="KW-1185">Reference proteome</keyword>
<dbReference type="KEGG" id="mars:A8C75_20080"/>
<evidence type="ECO:0000313" key="3">
    <source>
        <dbReference type="Proteomes" id="UP000078070"/>
    </source>
</evidence>